<dbReference type="Gene3D" id="3.30.70.270">
    <property type="match status" value="1"/>
</dbReference>
<dbReference type="EMBL" id="BAABRN010000003">
    <property type="protein sequence ID" value="GAA5500723.1"/>
    <property type="molecule type" value="Genomic_DNA"/>
</dbReference>
<dbReference type="InterPro" id="IPR029787">
    <property type="entry name" value="Nucleotide_cyclase"/>
</dbReference>
<feature type="transmembrane region" description="Helical" evidence="1">
    <location>
        <begin position="286"/>
        <end position="305"/>
    </location>
</feature>
<dbReference type="SMART" id="SM01080">
    <property type="entry name" value="CHASE2"/>
    <property type="match status" value="1"/>
</dbReference>
<dbReference type="Proteomes" id="UP001458946">
    <property type="component" value="Unassembled WGS sequence"/>
</dbReference>
<dbReference type="SMART" id="SM00267">
    <property type="entry name" value="GGDEF"/>
    <property type="match status" value="1"/>
</dbReference>
<gene>
    <name evidence="3" type="ORF">Dxin01_00448</name>
</gene>
<evidence type="ECO:0000256" key="1">
    <source>
        <dbReference type="SAM" id="Phobius"/>
    </source>
</evidence>
<evidence type="ECO:0000313" key="4">
    <source>
        <dbReference type="Proteomes" id="UP001458946"/>
    </source>
</evidence>
<dbReference type="InterPro" id="IPR043128">
    <property type="entry name" value="Rev_trsase/Diguanyl_cyclase"/>
</dbReference>
<comment type="caution">
    <text evidence="3">The sequence shown here is derived from an EMBL/GenBank/DDBJ whole genome shotgun (WGS) entry which is preliminary data.</text>
</comment>
<keyword evidence="1" id="KW-1133">Transmembrane helix</keyword>
<evidence type="ECO:0000313" key="3">
    <source>
        <dbReference type="EMBL" id="GAA5500723.1"/>
    </source>
</evidence>
<dbReference type="InterPro" id="IPR050469">
    <property type="entry name" value="Diguanylate_Cyclase"/>
</dbReference>
<dbReference type="Pfam" id="PF05226">
    <property type="entry name" value="CHASE2"/>
    <property type="match status" value="1"/>
</dbReference>
<dbReference type="PROSITE" id="PS50887">
    <property type="entry name" value="GGDEF"/>
    <property type="match status" value="1"/>
</dbReference>
<dbReference type="NCBIfam" id="TIGR00254">
    <property type="entry name" value="GGDEF"/>
    <property type="match status" value="1"/>
</dbReference>
<dbReference type="SUPFAM" id="SSF55073">
    <property type="entry name" value="Nucleotide cyclase"/>
    <property type="match status" value="1"/>
</dbReference>
<dbReference type="InterPro" id="IPR007890">
    <property type="entry name" value="CHASE2"/>
</dbReference>
<dbReference type="InterPro" id="IPR000160">
    <property type="entry name" value="GGDEF_dom"/>
</dbReference>
<accession>A0ABP9VBP3</accession>
<feature type="transmembrane region" description="Helical" evidence="1">
    <location>
        <begin position="311"/>
        <end position="331"/>
    </location>
</feature>
<dbReference type="CDD" id="cd01949">
    <property type="entry name" value="GGDEF"/>
    <property type="match status" value="1"/>
</dbReference>
<name>A0ABP9VBP3_9DEIO</name>
<sequence>MLRSPEPSLRRLTLPLAVALSLGLAVALPQNIRLENALNRAFPQHLHPSTLLVGIDDASLHDYGRIELWPRELYAAALKTLTDAGAKVIGLDVLLSDPSRDDAALSSSFSRPNVVLATDPSDPFGTFSTAWRATKGVSALNPPKALGISEFQTAYPALNTSQLAPSFARQVAAVAGTPWPLNTTPHLIPYVKPEAMQNASLSFRDVVNGNVRYGDLQNRVVVIGMTASGVSGMSVPDIDGRPVAGVYLQARAVSALLSKPFVRVPLWLTALLCALTAALVIRARQLWGFVVASLALLVSVPFWMAGIILPAVTISLAAIVATGLVAFERWWTLRKIGMQDPVSGFGNRLAFTRAVEHRWPSRHARPFSLILVDIDELRRLNDRYGRSSTEEVMRDLSERLQKLKRRSDVVFRWGPEEFAVLLDQTSARELPDLVAFYQQQLAGMSYRDQALTANIGAAATNSDIQTPTDLMEDASRNRYRMKYQRGQQLFDD</sequence>
<reference evidence="3 4" key="1">
    <citation type="submission" date="2024-02" db="EMBL/GenBank/DDBJ databases">
        <title>Deinococcus xinjiangensis NBRC 107630.</title>
        <authorList>
            <person name="Ichikawa N."/>
            <person name="Katano-Makiyama Y."/>
            <person name="Hidaka K."/>
        </authorList>
    </citation>
    <scope>NUCLEOTIDE SEQUENCE [LARGE SCALE GENOMIC DNA]</scope>
    <source>
        <strain evidence="3 4">NBRC 107630</strain>
    </source>
</reference>
<dbReference type="PANTHER" id="PTHR45138:SF9">
    <property type="entry name" value="DIGUANYLATE CYCLASE DGCM-RELATED"/>
    <property type="match status" value="1"/>
</dbReference>
<keyword evidence="4" id="KW-1185">Reference proteome</keyword>
<dbReference type="PANTHER" id="PTHR45138">
    <property type="entry name" value="REGULATORY COMPONENTS OF SENSORY TRANSDUCTION SYSTEM"/>
    <property type="match status" value="1"/>
</dbReference>
<dbReference type="RefSeq" id="WP_353540703.1">
    <property type="nucleotide sequence ID" value="NZ_BAABRN010000003.1"/>
</dbReference>
<organism evidence="3 4">
    <name type="scientific">Deinococcus xinjiangensis</name>
    <dbReference type="NCBI Taxonomy" id="457454"/>
    <lineage>
        <taxon>Bacteria</taxon>
        <taxon>Thermotogati</taxon>
        <taxon>Deinococcota</taxon>
        <taxon>Deinococci</taxon>
        <taxon>Deinococcales</taxon>
        <taxon>Deinococcaceae</taxon>
        <taxon>Deinococcus</taxon>
    </lineage>
</organism>
<dbReference type="Pfam" id="PF00990">
    <property type="entry name" value="GGDEF"/>
    <property type="match status" value="1"/>
</dbReference>
<feature type="domain" description="GGDEF" evidence="2">
    <location>
        <begin position="365"/>
        <end position="492"/>
    </location>
</feature>
<evidence type="ECO:0000259" key="2">
    <source>
        <dbReference type="PROSITE" id="PS50887"/>
    </source>
</evidence>
<protein>
    <recommendedName>
        <fullName evidence="2">GGDEF domain-containing protein</fullName>
    </recommendedName>
</protein>
<feature type="transmembrane region" description="Helical" evidence="1">
    <location>
        <begin position="264"/>
        <end position="281"/>
    </location>
</feature>
<keyword evidence="1" id="KW-0812">Transmembrane</keyword>
<keyword evidence="1" id="KW-0472">Membrane</keyword>
<proteinExistence type="predicted"/>